<keyword evidence="2" id="KW-1185">Reference proteome</keyword>
<reference evidence="1" key="1">
    <citation type="submission" date="2023-03" db="EMBL/GenBank/DDBJ databases">
        <title>Massive genome expansion in bonnet fungi (Mycena s.s.) driven by repeated elements and novel gene families across ecological guilds.</title>
        <authorList>
            <consortium name="Lawrence Berkeley National Laboratory"/>
            <person name="Harder C.B."/>
            <person name="Miyauchi S."/>
            <person name="Viragh M."/>
            <person name="Kuo A."/>
            <person name="Thoen E."/>
            <person name="Andreopoulos B."/>
            <person name="Lu D."/>
            <person name="Skrede I."/>
            <person name="Drula E."/>
            <person name="Henrissat B."/>
            <person name="Morin E."/>
            <person name="Kohler A."/>
            <person name="Barry K."/>
            <person name="LaButti K."/>
            <person name="Morin E."/>
            <person name="Salamov A."/>
            <person name="Lipzen A."/>
            <person name="Mereny Z."/>
            <person name="Hegedus B."/>
            <person name="Baldrian P."/>
            <person name="Stursova M."/>
            <person name="Weitz H."/>
            <person name="Taylor A."/>
            <person name="Grigoriev I.V."/>
            <person name="Nagy L.G."/>
            <person name="Martin F."/>
            <person name="Kauserud H."/>
        </authorList>
    </citation>
    <scope>NUCLEOTIDE SEQUENCE</scope>
    <source>
        <strain evidence="1">CBHHK002</strain>
    </source>
</reference>
<proteinExistence type="predicted"/>
<feature type="non-terminal residue" evidence="1">
    <location>
        <position position="1"/>
    </location>
</feature>
<protein>
    <submittedName>
        <fullName evidence="1">Uncharacterized protein</fullName>
    </submittedName>
</protein>
<dbReference type="EMBL" id="JARIHO010000082">
    <property type="protein sequence ID" value="KAJ7309296.1"/>
    <property type="molecule type" value="Genomic_DNA"/>
</dbReference>
<name>A0AAD6Z687_9AGAR</name>
<evidence type="ECO:0000313" key="1">
    <source>
        <dbReference type="EMBL" id="KAJ7309296.1"/>
    </source>
</evidence>
<accession>A0AAD6Z687</accession>
<dbReference type="AlphaFoldDB" id="A0AAD6Z687"/>
<sequence>LKRCFDSIMSVIEKPGGVHPKMAKGLQKVFDKVEKVGGDIRAHKRRRTSLRTWKDSNENTMYLD</sequence>
<gene>
    <name evidence="1" type="ORF">DFH08DRAFT_719327</name>
</gene>
<dbReference type="Proteomes" id="UP001218218">
    <property type="component" value="Unassembled WGS sequence"/>
</dbReference>
<evidence type="ECO:0000313" key="2">
    <source>
        <dbReference type="Proteomes" id="UP001218218"/>
    </source>
</evidence>
<comment type="caution">
    <text evidence="1">The sequence shown here is derived from an EMBL/GenBank/DDBJ whole genome shotgun (WGS) entry which is preliminary data.</text>
</comment>
<organism evidence="1 2">
    <name type="scientific">Mycena albidolilacea</name>
    <dbReference type="NCBI Taxonomy" id="1033008"/>
    <lineage>
        <taxon>Eukaryota</taxon>
        <taxon>Fungi</taxon>
        <taxon>Dikarya</taxon>
        <taxon>Basidiomycota</taxon>
        <taxon>Agaricomycotina</taxon>
        <taxon>Agaricomycetes</taxon>
        <taxon>Agaricomycetidae</taxon>
        <taxon>Agaricales</taxon>
        <taxon>Marasmiineae</taxon>
        <taxon>Mycenaceae</taxon>
        <taxon>Mycena</taxon>
    </lineage>
</organism>